<dbReference type="Pfam" id="PF13360">
    <property type="entry name" value="PQQ_2"/>
    <property type="match status" value="1"/>
</dbReference>
<dbReference type="SUPFAM" id="SSF50998">
    <property type="entry name" value="Quinoprotein alcohol dehydrogenase-like"/>
    <property type="match status" value="1"/>
</dbReference>
<evidence type="ECO:0000259" key="2">
    <source>
        <dbReference type="Pfam" id="PF13360"/>
    </source>
</evidence>
<protein>
    <recommendedName>
        <fullName evidence="2">Pyrrolo-quinoline quinone repeat domain-containing protein</fullName>
    </recommendedName>
</protein>
<dbReference type="Proteomes" id="UP001498238">
    <property type="component" value="Unassembled WGS sequence"/>
</dbReference>
<name>A0ABP3C6X4_9MICO</name>
<proteinExistence type="predicted"/>
<feature type="domain" description="Pyrrolo-quinoline quinone repeat" evidence="2">
    <location>
        <begin position="68"/>
        <end position="204"/>
    </location>
</feature>
<dbReference type="PROSITE" id="PS51257">
    <property type="entry name" value="PROKAR_LIPOPROTEIN"/>
    <property type="match status" value="1"/>
</dbReference>
<evidence type="ECO:0000313" key="3">
    <source>
        <dbReference type="EMBL" id="GAA0035523.1"/>
    </source>
</evidence>
<dbReference type="RefSeq" id="WP_339392402.1">
    <property type="nucleotide sequence ID" value="NZ_BAAAAF010000004.1"/>
</dbReference>
<dbReference type="InterPro" id="IPR015943">
    <property type="entry name" value="WD40/YVTN_repeat-like_dom_sf"/>
</dbReference>
<sequence>MRLRSVAALTAALLLTLAGCSSGSPASQPSPTPTTKPVLSDPIDLDYLSSIIVDDGVGRALVTDWNAQKVRAIDAKGTELWSMPTRVDDERGGAEAYSVGDTVVIHDYSGKTAAYSWADGTERWAYTLPGGSESCHMPEGFGPQTTGTDPILGDGELILLSYYGAIEEPGCQPTSANGNLTVVALDPKTGKEAWPALSVGPKSRTFGGARVNISPDRSTGYLSWEDDGDSALTRIDLGSGKHSTISLEQARSVDDTEFDYYDVMPTTEADSALYVYGTDDPDDPMSSAVTRAAVLDLPAGPSPASSPVMAIADTTAEATMTDTFDPVCTVDLQFTPKGEATCVQPQLYASAIKYQGTYGGLKAWEADAPEAAFDSIGFPGAPQTAPVDGPEGPLLIVPGLESGVDALDARTGVTVWSAGDPRTVGEVESEDDGQFGMPWGGQGVIPELGLVVVTDAGWTRFYDSATGKTVSERKESEFAALSSGRRFVLVSDEDSTTMWAVVDR</sequence>
<dbReference type="InterPro" id="IPR002372">
    <property type="entry name" value="PQQ_rpt_dom"/>
</dbReference>
<keyword evidence="1" id="KW-0732">Signal</keyword>
<evidence type="ECO:0000256" key="1">
    <source>
        <dbReference type="SAM" id="SignalP"/>
    </source>
</evidence>
<feature type="signal peptide" evidence="1">
    <location>
        <begin position="1"/>
        <end position="26"/>
    </location>
</feature>
<dbReference type="EMBL" id="BAAAAF010000004">
    <property type="protein sequence ID" value="GAA0035523.1"/>
    <property type="molecule type" value="Genomic_DNA"/>
</dbReference>
<gene>
    <name evidence="3" type="ORF">NCCP602_14840</name>
</gene>
<keyword evidence="4" id="KW-1185">Reference proteome</keyword>
<feature type="chain" id="PRO_5047085003" description="Pyrrolo-quinoline quinone repeat domain-containing protein" evidence="1">
    <location>
        <begin position="27"/>
        <end position="504"/>
    </location>
</feature>
<dbReference type="Gene3D" id="2.130.10.10">
    <property type="entry name" value="YVTN repeat-like/Quinoprotein amine dehydrogenase"/>
    <property type="match status" value="2"/>
</dbReference>
<comment type="caution">
    <text evidence="3">The sequence shown here is derived from an EMBL/GenBank/DDBJ whole genome shotgun (WGS) entry which is preliminary data.</text>
</comment>
<reference evidence="3 4" key="1">
    <citation type="submission" date="2024-01" db="EMBL/GenBank/DDBJ databases">
        <title>Characterization of antibiotic resistant novel bacterial strains and their environmental applications.</title>
        <authorList>
            <person name="Manzoor S."/>
            <person name="Abbas S."/>
            <person name="Arshad M."/>
            <person name="Ahmed I."/>
        </authorList>
    </citation>
    <scope>NUCLEOTIDE SEQUENCE [LARGE SCALE GENOMIC DNA]</scope>
    <source>
        <strain evidence="3 4">NCCP-602</strain>
    </source>
</reference>
<dbReference type="InterPro" id="IPR011047">
    <property type="entry name" value="Quinoprotein_ADH-like_sf"/>
</dbReference>
<evidence type="ECO:0000313" key="4">
    <source>
        <dbReference type="Proteomes" id="UP001498238"/>
    </source>
</evidence>
<accession>A0ABP3C6X4</accession>
<organism evidence="3 4">
    <name type="scientific">Brevibacterium metallidurans</name>
    <dbReference type="NCBI Taxonomy" id="1482676"/>
    <lineage>
        <taxon>Bacteria</taxon>
        <taxon>Bacillati</taxon>
        <taxon>Actinomycetota</taxon>
        <taxon>Actinomycetes</taxon>
        <taxon>Micrococcales</taxon>
        <taxon>Brevibacteriaceae</taxon>
        <taxon>Brevibacterium</taxon>
    </lineage>
</organism>